<sequence>MQRFYCILWLSIIMQGQFTKFKDQKIHFADSGTSHILFLSKGGSLFQSKVKSWKTAAQTRTFSIMKPQLLKDLNGRKIIQVACGNNHSLALTKDRYIPNHVKLLELKRIIYISCGEEHTAVLTKDGLVFTFGAGSFGQLGHNSTEDETKPHLLGYLFGKKVSQIACGSFHTLAFVPSIGKIFSFGCGEKGQLGNRETKDQLLPLPVNITGMSGKCTTADGHTTEPVIKRIFAGGNQSFAVCNDEVDLVSKMDRSSHITLKRIITVDNFLEKQLCKERRKAISEAFSCSQTLSGSFLEVRNDGHFKTNGEMSGLDLSAVSRGFENLAKSCSLLQKVKNAVQHHLIPSLLRSPTCVETLRVYIIIPELIAVLGESRDSAMLLESLSRAILSLEEEYFKILECWWRTIPDDFFMRLVTMYQRESNQFHLLALAEVSRYDTRLHDSLKILQALFKVNLSRYAKIPDGNFCIPVMENLRYSFMSVTGYACSELKFQQYFSALLGANSKELIHLQVSRKAILQSALKGLKSIRSAAYCAVLQVVFEGESCYGKGVTQEFFTLLSRELYGSRGIFQRSEESGLLWFSNEEPEMDLAFHVMGILCGFAVSNCLICNFNFPLALYKKLLHVPPSLEDLKELSPTEGNSLQEVLDYEHDDIEEMLCLDFTVSEETTEGSRVRQELIPDGINTPVQKHNRKQYVDAYVDYKLNISVKKHFEAFSQGFRKSALPVVDIFFPEELRNVLQGNTGYEWGQLEQNARYAGYTQTDKTVRNFWKVFEQLPKEKKLQFLAFLSGSERIPVGGFQNFCITILNTKKETPDSSYPRAYTCSRILDLPNYSCIEILAEKLLHAMEYGEEFNAQEL</sequence>
<reference evidence="9 10" key="1">
    <citation type="journal article" date="2018" name="Nat. Ecol. Evol.">
        <title>Shark genomes provide insights into elasmobranch evolution and the origin of vertebrates.</title>
        <authorList>
            <person name="Hara Y"/>
            <person name="Yamaguchi K"/>
            <person name="Onimaru K"/>
            <person name="Kadota M"/>
            <person name="Koyanagi M"/>
            <person name="Keeley SD"/>
            <person name="Tatsumi K"/>
            <person name="Tanaka K"/>
            <person name="Motone F"/>
            <person name="Kageyama Y"/>
            <person name="Nozu R"/>
            <person name="Adachi N"/>
            <person name="Nishimura O"/>
            <person name="Nakagawa R"/>
            <person name="Tanegashima C"/>
            <person name="Kiyatake I"/>
            <person name="Matsumoto R"/>
            <person name="Murakumo K"/>
            <person name="Nishida K"/>
            <person name="Terakita A"/>
            <person name="Kuratani S"/>
            <person name="Sato K"/>
            <person name="Hyodo S Kuraku.S."/>
        </authorList>
    </citation>
    <scope>NUCLEOTIDE SEQUENCE [LARGE SCALE GENOMIC DNA]</scope>
</reference>
<dbReference type="InterPro" id="IPR000569">
    <property type="entry name" value="HECT_dom"/>
</dbReference>
<dbReference type="GO" id="GO:0006511">
    <property type="term" value="P:ubiquitin-dependent protein catabolic process"/>
    <property type="evidence" value="ECO:0007669"/>
    <property type="project" value="TreeGrafter"/>
</dbReference>
<dbReference type="CDD" id="cd00078">
    <property type="entry name" value="HECTc"/>
    <property type="match status" value="1"/>
</dbReference>
<dbReference type="FunFam" id="3.30.2410.10:FF:000003">
    <property type="entry name" value="probable E3 ubiquitin-protein ligase HERC4 isoform X1"/>
    <property type="match status" value="1"/>
</dbReference>
<evidence type="ECO:0000256" key="3">
    <source>
        <dbReference type="ARBA" id="ARBA00022679"/>
    </source>
</evidence>
<dbReference type="Pfam" id="PF00415">
    <property type="entry name" value="RCC1"/>
    <property type="match status" value="3"/>
</dbReference>
<evidence type="ECO:0000256" key="2">
    <source>
        <dbReference type="ARBA" id="ARBA00022490"/>
    </source>
</evidence>
<feature type="repeat" description="RCC1" evidence="7">
    <location>
        <begin position="179"/>
        <end position="243"/>
    </location>
</feature>
<dbReference type="SUPFAM" id="SSF50985">
    <property type="entry name" value="RCC1/BLIP-II"/>
    <property type="match status" value="1"/>
</dbReference>
<dbReference type="PROSITE" id="PS50237">
    <property type="entry name" value="HECT"/>
    <property type="match status" value="1"/>
</dbReference>
<dbReference type="PROSITE" id="PS00626">
    <property type="entry name" value="RCC1_2"/>
    <property type="match status" value="2"/>
</dbReference>
<dbReference type="OMA" id="FKILECW"/>
<evidence type="ECO:0000256" key="1">
    <source>
        <dbReference type="ARBA" id="ARBA00004496"/>
    </source>
</evidence>
<keyword evidence="3" id="KW-0808">Transferase</keyword>
<dbReference type="SMART" id="SM00119">
    <property type="entry name" value="HECTc"/>
    <property type="match status" value="1"/>
</dbReference>
<name>A0A401S7B8_CHIPU</name>
<dbReference type="Gene3D" id="3.30.2410.10">
    <property type="entry name" value="Hect, E3 ligase catalytic domain"/>
    <property type="match status" value="1"/>
</dbReference>
<dbReference type="Gene3D" id="2.130.10.30">
    <property type="entry name" value="Regulator of chromosome condensation 1/beta-lactamase-inhibitor protein II"/>
    <property type="match status" value="2"/>
</dbReference>
<dbReference type="InterPro" id="IPR009091">
    <property type="entry name" value="RCC1/BLIP-II"/>
</dbReference>
<dbReference type="InterPro" id="IPR051709">
    <property type="entry name" value="Ub-ligase/GTPase-reg"/>
</dbReference>
<dbReference type="Pfam" id="PF00632">
    <property type="entry name" value="HECT"/>
    <property type="match status" value="1"/>
</dbReference>
<dbReference type="GO" id="GO:0061630">
    <property type="term" value="F:ubiquitin protein ligase activity"/>
    <property type="evidence" value="ECO:0007669"/>
    <property type="project" value="TreeGrafter"/>
</dbReference>
<evidence type="ECO:0000259" key="8">
    <source>
        <dbReference type="PROSITE" id="PS50237"/>
    </source>
</evidence>
<dbReference type="GO" id="GO:0016567">
    <property type="term" value="P:protein ubiquitination"/>
    <property type="evidence" value="ECO:0007669"/>
    <property type="project" value="TreeGrafter"/>
</dbReference>
<feature type="active site" description="Glycyl thioester intermediate" evidence="6">
    <location>
        <position position="821"/>
    </location>
</feature>
<feature type="domain" description="HECT" evidence="8">
    <location>
        <begin position="548"/>
        <end position="853"/>
    </location>
</feature>
<dbReference type="OrthoDB" id="5981550at2759"/>
<keyword evidence="4" id="KW-0677">Repeat</keyword>
<feature type="repeat" description="RCC1" evidence="7">
    <location>
        <begin position="126"/>
        <end position="177"/>
    </location>
</feature>
<evidence type="ECO:0000313" key="9">
    <source>
        <dbReference type="EMBL" id="GCC26293.1"/>
    </source>
</evidence>
<dbReference type="Proteomes" id="UP000287033">
    <property type="component" value="Unassembled WGS sequence"/>
</dbReference>
<dbReference type="FunFam" id="3.30.2160.10:FF:000004">
    <property type="entry name" value="probable E3 ubiquitin-protein ligase HERC4 isoform X1"/>
    <property type="match status" value="1"/>
</dbReference>
<comment type="caution">
    <text evidence="9">The sequence shown here is derived from an EMBL/GenBank/DDBJ whole genome shotgun (WGS) entry which is preliminary data.</text>
</comment>
<dbReference type="Gene3D" id="3.90.1750.10">
    <property type="entry name" value="Hect, E3 ligase catalytic domains"/>
    <property type="match status" value="1"/>
</dbReference>
<keyword evidence="5 6" id="KW-0833">Ubl conjugation pathway</keyword>
<dbReference type="PANTHER" id="PTHR45622:SF69">
    <property type="entry name" value="HECT DOMAIN-CONTAINING PROTEIN"/>
    <property type="match status" value="1"/>
</dbReference>
<accession>A0A401S7B8</accession>
<dbReference type="PANTHER" id="PTHR45622">
    <property type="entry name" value="UBIQUITIN-PROTEIN LIGASE E3A-RELATED"/>
    <property type="match status" value="1"/>
</dbReference>
<dbReference type="InterPro" id="IPR035983">
    <property type="entry name" value="Hect_E3_ubiquitin_ligase"/>
</dbReference>
<dbReference type="PROSITE" id="PS50012">
    <property type="entry name" value="RCC1_3"/>
    <property type="match status" value="3"/>
</dbReference>
<organism evidence="9 10">
    <name type="scientific">Chiloscyllium punctatum</name>
    <name type="common">Brownbanded bambooshark</name>
    <name type="synonym">Hemiscyllium punctatum</name>
    <dbReference type="NCBI Taxonomy" id="137246"/>
    <lineage>
        <taxon>Eukaryota</taxon>
        <taxon>Metazoa</taxon>
        <taxon>Chordata</taxon>
        <taxon>Craniata</taxon>
        <taxon>Vertebrata</taxon>
        <taxon>Chondrichthyes</taxon>
        <taxon>Elasmobranchii</taxon>
        <taxon>Galeomorphii</taxon>
        <taxon>Galeoidea</taxon>
        <taxon>Orectolobiformes</taxon>
        <taxon>Hemiscylliidae</taxon>
        <taxon>Chiloscyllium</taxon>
    </lineage>
</organism>
<dbReference type="InterPro" id="IPR000408">
    <property type="entry name" value="Reg_chr_condens"/>
</dbReference>
<proteinExistence type="predicted"/>
<dbReference type="AlphaFoldDB" id="A0A401S7B8"/>
<evidence type="ECO:0000256" key="6">
    <source>
        <dbReference type="PROSITE-ProRule" id="PRU00104"/>
    </source>
</evidence>
<dbReference type="Gene3D" id="3.30.2160.10">
    <property type="entry name" value="Hect, E3 ligase catalytic domain"/>
    <property type="match status" value="1"/>
</dbReference>
<dbReference type="STRING" id="137246.A0A401S7B8"/>
<keyword evidence="10" id="KW-1185">Reference proteome</keyword>
<feature type="repeat" description="RCC1" evidence="7">
    <location>
        <begin position="48"/>
        <end position="94"/>
    </location>
</feature>
<keyword evidence="2" id="KW-0963">Cytoplasm</keyword>
<evidence type="ECO:0000256" key="4">
    <source>
        <dbReference type="ARBA" id="ARBA00022737"/>
    </source>
</evidence>
<protein>
    <recommendedName>
        <fullName evidence="8">HECT domain-containing protein</fullName>
    </recommendedName>
</protein>
<comment type="subcellular location">
    <subcellularLocation>
        <location evidence="1">Cytoplasm</location>
    </subcellularLocation>
</comment>
<dbReference type="EMBL" id="BEZZ01000117">
    <property type="protein sequence ID" value="GCC26293.1"/>
    <property type="molecule type" value="Genomic_DNA"/>
</dbReference>
<dbReference type="GO" id="GO:0005737">
    <property type="term" value="C:cytoplasm"/>
    <property type="evidence" value="ECO:0007669"/>
    <property type="project" value="UniProtKB-SubCell"/>
</dbReference>
<evidence type="ECO:0000256" key="5">
    <source>
        <dbReference type="ARBA" id="ARBA00022786"/>
    </source>
</evidence>
<gene>
    <name evidence="9" type="ORF">chiPu_0004709</name>
</gene>
<dbReference type="SUPFAM" id="SSF56204">
    <property type="entry name" value="Hect, E3 ligase catalytic domain"/>
    <property type="match status" value="1"/>
</dbReference>
<evidence type="ECO:0000256" key="7">
    <source>
        <dbReference type="PROSITE-ProRule" id="PRU00235"/>
    </source>
</evidence>
<evidence type="ECO:0000313" key="10">
    <source>
        <dbReference type="Proteomes" id="UP000287033"/>
    </source>
</evidence>